<dbReference type="OrthoDB" id="9810507at2"/>
<dbReference type="KEGG" id="wso:WSWS_01195"/>
<dbReference type="InterPro" id="IPR012340">
    <property type="entry name" value="NA-bd_OB-fold"/>
</dbReference>
<evidence type="ECO:0000313" key="1">
    <source>
        <dbReference type="EMBL" id="RDL05453.1"/>
    </source>
</evidence>
<accession>A0A288Q985</accession>
<dbReference type="GO" id="GO:0003729">
    <property type="term" value="F:mRNA binding"/>
    <property type="evidence" value="ECO:0007669"/>
    <property type="project" value="TreeGrafter"/>
</dbReference>
<sequence>MYRIGEIVDGVVTGIQPYGAFVQLDNQTQGLIHISECRSAYIHHVGDELTIGQELQVMVLDIDQYTGKISLSRRIVIESAHASSHDDQPIADRGYRHYWTNSHLEIGFRPIAENKDDMISEALTRLMK</sequence>
<comment type="caution">
    <text evidence="1">The sequence shown here is derived from an EMBL/GenBank/DDBJ whole genome shotgun (WGS) entry which is preliminary data.</text>
</comment>
<reference evidence="1 2" key="1">
    <citation type="submission" date="2018-07" db="EMBL/GenBank/DDBJ databases">
        <title>Genomic Encyclopedia of Type Strains, Phase III (KMG-III): the genomes of soil and plant-associated and newly described type strains.</title>
        <authorList>
            <person name="Whitman W."/>
        </authorList>
    </citation>
    <scope>NUCLEOTIDE SEQUENCE [LARGE SCALE GENOMIC DNA]</scope>
    <source>
        <strain evidence="1 2">CECT 7031</strain>
    </source>
</reference>
<dbReference type="InterPro" id="IPR003029">
    <property type="entry name" value="S1_domain"/>
</dbReference>
<dbReference type="Gene3D" id="2.40.50.140">
    <property type="entry name" value="Nucleic acid-binding proteins"/>
    <property type="match status" value="1"/>
</dbReference>
<dbReference type="SMART" id="SM00316">
    <property type="entry name" value="S1"/>
    <property type="match status" value="1"/>
</dbReference>
<dbReference type="SUPFAM" id="SSF50249">
    <property type="entry name" value="Nucleic acid-binding proteins"/>
    <property type="match status" value="1"/>
</dbReference>
<keyword evidence="2" id="KW-1185">Reference proteome</keyword>
<gene>
    <name evidence="1" type="ORF">DFP99_1416</name>
</gene>
<name>A0A288Q985_9LACO</name>
<dbReference type="RefSeq" id="WP_070230399.1">
    <property type="nucleotide sequence ID" value="NZ_BJYO01000004.1"/>
</dbReference>
<dbReference type="GO" id="GO:0006412">
    <property type="term" value="P:translation"/>
    <property type="evidence" value="ECO:0007669"/>
    <property type="project" value="TreeGrafter"/>
</dbReference>
<dbReference type="InterPro" id="IPR050437">
    <property type="entry name" value="Ribos_protein_bS1-like"/>
</dbReference>
<dbReference type="AlphaFoldDB" id="A0A288Q985"/>
<dbReference type="Proteomes" id="UP000254912">
    <property type="component" value="Unassembled WGS sequence"/>
</dbReference>
<dbReference type="PROSITE" id="PS50126">
    <property type="entry name" value="S1"/>
    <property type="match status" value="1"/>
</dbReference>
<dbReference type="Pfam" id="PF00575">
    <property type="entry name" value="S1"/>
    <property type="match status" value="1"/>
</dbReference>
<organism evidence="1 2">
    <name type="scientific">Weissella soli</name>
    <dbReference type="NCBI Taxonomy" id="155866"/>
    <lineage>
        <taxon>Bacteria</taxon>
        <taxon>Bacillati</taxon>
        <taxon>Bacillota</taxon>
        <taxon>Bacilli</taxon>
        <taxon>Lactobacillales</taxon>
        <taxon>Lactobacillaceae</taxon>
        <taxon>Weissella</taxon>
    </lineage>
</organism>
<dbReference type="PANTHER" id="PTHR10724">
    <property type="entry name" value="30S RIBOSOMAL PROTEIN S1"/>
    <property type="match status" value="1"/>
</dbReference>
<dbReference type="GO" id="GO:0003735">
    <property type="term" value="F:structural constituent of ribosome"/>
    <property type="evidence" value="ECO:0007669"/>
    <property type="project" value="TreeGrafter"/>
</dbReference>
<evidence type="ECO:0000313" key="2">
    <source>
        <dbReference type="Proteomes" id="UP000254912"/>
    </source>
</evidence>
<dbReference type="EMBL" id="QRAS01000003">
    <property type="protein sequence ID" value="RDL05453.1"/>
    <property type="molecule type" value="Genomic_DNA"/>
</dbReference>
<dbReference type="NCBIfam" id="NF040579">
    <property type="entry name" value="S1_dom_CvfD"/>
    <property type="match status" value="1"/>
</dbReference>
<dbReference type="GeneID" id="94546382"/>
<proteinExistence type="predicted"/>
<protein>
    <submittedName>
        <fullName evidence="1">General stress protein 13</fullName>
    </submittedName>
</protein>